<gene>
    <name evidence="1" type="ORF">EW146_g9472</name>
</gene>
<dbReference type="OrthoDB" id="3344688at2759"/>
<dbReference type="CDD" id="cd09272">
    <property type="entry name" value="RNase_HI_RT_Ty1"/>
    <property type="match status" value="1"/>
</dbReference>
<protein>
    <recommendedName>
        <fullName evidence="3">Reverse transcriptase Ty1/copia-type domain-containing protein</fullName>
    </recommendedName>
</protein>
<dbReference type="AlphaFoldDB" id="A0A4S4L682"/>
<name>A0A4S4L682_9AGAM</name>
<evidence type="ECO:0000313" key="1">
    <source>
        <dbReference type="EMBL" id="THH06905.1"/>
    </source>
</evidence>
<reference evidence="1 2" key="1">
    <citation type="submission" date="2019-02" db="EMBL/GenBank/DDBJ databases">
        <title>Genome sequencing of the rare red list fungi Bondarzewia mesenterica.</title>
        <authorList>
            <person name="Buettner E."/>
            <person name="Kellner H."/>
        </authorList>
    </citation>
    <scope>NUCLEOTIDE SEQUENCE [LARGE SCALE GENOMIC DNA]</scope>
    <source>
        <strain evidence="1 2">DSM 108281</strain>
    </source>
</reference>
<comment type="caution">
    <text evidence="1">The sequence shown here is derived from an EMBL/GenBank/DDBJ whole genome shotgun (WGS) entry which is preliminary data.</text>
</comment>
<organism evidence="1 2">
    <name type="scientific">Bondarzewia mesenterica</name>
    <dbReference type="NCBI Taxonomy" id="1095465"/>
    <lineage>
        <taxon>Eukaryota</taxon>
        <taxon>Fungi</taxon>
        <taxon>Dikarya</taxon>
        <taxon>Basidiomycota</taxon>
        <taxon>Agaricomycotina</taxon>
        <taxon>Agaricomycetes</taxon>
        <taxon>Russulales</taxon>
        <taxon>Bondarzewiaceae</taxon>
        <taxon>Bondarzewia</taxon>
    </lineage>
</organism>
<accession>A0A4S4L682</accession>
<proteinExistence type="predicted"/>
<dbReference type="Proteomes" id="UP000310158">
    <property type="component" value="Unassembled WGS sequence"/>
</dbReference>
<keyword evidence="2" id="KW-1185">Reference proteome</keyword>
<sequence length="91" mass="10276">MLLHELEIPVDGPGLLFGDNLSANILMHEYVNHSRAKHIDVRYHFIQERVEAGELEVEHVGSADNLADILMKGISRDHHRELVTRLGITAT</sequence>
<evidence type="ECO:0008006" key="3">
    <source>
        <dbReference type="Google" id="ProtNLM"/>
    </source>
</evidence>
<dbReference type="EMBL" id="SGPL01000828">
    <property type="protein sequence ID" value="THH06905.1"/>
    <property type="molecule type" value="Genomic_DNA"/>
</dbReference>
<evidence type="ECO:0000313" key="2">
    <source>
        <dbReference type="Proteomes" id="UP000310158"/>
    </source>
</evidence>